<keyword evidence="7" id="KW-1185">Reference proteome</keyword>
<gene>
    <name evidence="6" type="ORF">LECACI_7A008666</name>
</gene>
<sequence length="252" mass="28516">MASIKTTASSQHNSPFIKQLASSNPTHRRQALSSLRTYLSHPARDLSNLETLKLWKGLFYSMYMCDKPRNQQTLARDLADLVDTLKSAEAKSSFLSGFWTIMAREWGNIDYLRMDKYLYLVRCMVKKGFEVVAKEKDTVDAYNEMISGDGGALSPRDAKVPVGLRLHVLDVWVDELERVLDGEDGVVEKMMQPVKKLGKESLVKSVRDRAKETVGDERLADEGKRWRTEGEAADGKEDNAEEDRDNFGGFDD</sequence>
<name>A0AAI8Z6R8_9PEZI</name>
<feature type="compositionally biased region" description="Basic and acidic residues" evidence="5">
    <location>
        <begin position="204"/>
        <end position="238"/>
    </location>
</feature>
<keyword evidence="3" id="KW-0698">rRNA processing</keyword>
<comment type="subcellular location">
    <subcellularLocation>
        <location evidence="1">Nucleus</location>
    </subcellularLocation>
</comment>
<dbReference type="EMBL" id="CAVMBE010000087">
    <property type="protein sequence ID" value="CAK4033508.1"/>
    <property type="molecule type" value="Genomic_DNA"/>
</dbReference>
<dbReference type="PANTHER" id="PTHR13026">
    <property type="entry name" value="NNP-1 PROTEIN NOVEL NUCLEAR PROTEIN 1 NOP52"/>
    <property type="match status" value="1"/>
</dbReference>
<dbReference type="Proteomes" id="UP001296104">
    <property type="component" value="Unassembled WGS sequence"/>
</dbReference>
<dbReference type="InterPro" id="IPR010301">
    <property type="entry name" value="RRP1"/>
</dbReference>
<dbReference type="GO" id="GO:0005634">
    <property type="term" value="C:nucleus"/>
    <property type="evidence" value="ECO:0007669"/>
    <property type="project" value="UniProtKB-SubCell"/>
</dbReference>
<evidence type="ECO:0000256" key="3">
    <source>
        <dbReference type="ARBA" id="ARBA00022552"/>
    </source>
</evidence>
<proteinExistence type="inferred from homology"/>
<evidence type="ECO:0000256" key="5">
    <source>
        <dbReference type="SAM" id="MobiDB-lite"/>
    </source>
</evidence>
<reference evidence="6" key="1">
    <citation type="submission" date="2023-11" db="EMBL/GenBank/DDBJ databases">
        <authorList>
            <person name="Alioto T."/>
            <person name="Alioto T."/>
            <person name="Gomez Garrido J."/>
        </authorList>
    </citation>
    <scope>NUCLEOTIDE SEQUENCE</scope>
</reference>
<comment type="caution">
    <text evidence="6">The sequence shown here is derived from an EMBL/GenBank/DDBJ whole genome shotgun (WGS) entry which is preliminary data.</text>
</comment>
<dbReference type="GO" id="GO:0006364">
    <property type="term" value="P:rRNA processing"/>
    <property type="evidence" value="ECO:0007669"/>
    <property type="project" value="UniProtKB-KW"/>
</dbReference>
<dbReference type="PANTHER" id="PTHR13026:SF0">
    <property type="entry name" value="RIBOSOMAL RNA PROCESSING 1B"/>
    <property type="match status" value="1"/>
</dbReference>
<evidence type="ECO:0000256" key="2">
    <source>
        <dbReference type="ARBA" id="ARBA00006374"/>
    </source>
</evidence>
<evidence type="ECO:0000313" key="7">
    <source>
        <dbReference type="Proteomes" id="UP001296104"/>
    </source>
</evidence>
<comment type="similarity">
    <text evidence="2">Belongs to the RRP1 family.</text>
</comment>
<accession>A0AAI8Z6R8</accession>
<feature type="compositionally biased region" description="Acidic residues" evidence="5">
    <location>
        <begin position="239"/>
        <end position="252"/>
    </location>
</feature>
<dbReference type="GO" id="GO:0030688">
    <property type="term" value="C:preribosome, small subunit precursor"/>
    <property type="evidence" value="ECO:0007669"/>
    <property type="project" value="InterPro"/>
</dbReference>
<evidence type="ECO:0000313" key="6">
    <source>
        <dbReference type="EMBL" id="CAK4033508.1"/>
    </source>
</evidence>
<evidence type="ECO:0000256" key="1">
    <source>
        <dbReference type="ARBA" id="ARBA00004123"/>
    </source>
</evidence>
<dbReference type="Pfam" id="PF05997">
    <property type="entry name" value="Nop52"/>
    <property type="match status" value="1"/>
</dbReference>
<evidence type="ECO:0000256" key="4">
    <source>
        <dbReference type="ARBA" id="ARBA00023242"/>
    </source>
</evidence>
<keyword evidence="4" id="KW-0539">Nucleus</keyword>
<organism evidence="6 7">
    <name type="scientific">Lecanosticta acicola</name>
    <dbReference type="NCBI Taxonomy" id="111012"/>
    <lineage>
        <taxon>Eukaryota</taxon>
        <taxon>Fungi</taxon>
        <taxon>Dikarya</taxon>
        <taxon>Ascomycota</taxon>
        <taxon>Pezizomycotina</taxon>
        <taxon>Dothideomycetes</taxon>
        <taxon>Dothideomycetidae</taxon>
        <taxon>Mycosphaerellales</taxon>
        <taxon>Mycosphaerellaceae</taxon>
        <taxon>Lecanosticta</taxon>
    </lineage>
</organism>
<dbReference type="AlphaFoldDB" id="A0AAI8Z6R8"/>
<feature type="region of interest" description="Disordered" evidence="5">
    <location>
        <begin position="204"/>
        <end position="252"/>
    </location>
</feature>
<protein>
    <submittedName>
        <fullName evidence="6">Ribosomal RNA-processing 1</fullName>
    </submittedName>
</protein>